<gene>
    <name evidence="9" type="primary">GET1</name>
    <name evidence="12" type="ORF">KGF56_004782</name>
</gene>
<feature type="compositionally biased region" description="Basic and acidic residues" evidence="10">
    <location>
        <begin position="202"/>
        <end position="212"/>
    </location>
</feature>
<dbReference type="GO" id="GO:0005789">
    <property type="term" value="C:endoplasmic reticulum membrane"/>
    <property type="evidence" value="ECO:0007669"/>
    <property type="project" value="UniProtKB-SubCell"/>
</dbReference>
<keyword evidence="6 9" id="KW-1133">Transmembrane helix</keyword>
<organism evidence="12 13">
    <name type="scientific">Candida oxycetoniae</name>
    <dbReference type="NCBI Taxonomy" id="497107"/>
    <lineage>
        <taxon>Eukaryota</taxon>
        <taxon>Fungi</taxon>
        <taxon>Dikarya</taxon>
        <taxon>Ascomycota</taxon>
        <taxon>Saccharomycotina</taxon>
        <taxon>Pichiomycetes</taxon>
        <taxon>Debaryomycetaceae</taxon>
        <taxon>Candida/Lodderomyces clade</taxon>
        <taxon>Candida</taxon>
    </lineage>
</organism>
<dbReference type="GO" id="GO:0043495">
    <property type="term" value="F:protein-membrane adaptor activity"/>
    <property type="evidence" value="ECO:0007669"/>
    <property type="project" value="TreeGrafter"/>
</dbReference>
<evidence type="ECO:0000256" key="3">
    <source>
        <dbReference type="ARBA" id="ARBA00022692"/>
    </source>
</evidence>
<dbReference type="InterPro" id="IPR029012">
    <property type="entry name" value="Helix_hairpin_bin_sf"/>
</dbReference>
<keyword evidence="7 9" id="KW-0175">Coiled coil</keyword>
<keyword evidence="3 9" id="KW-0812">Transmembrane</keyword>
<dbReference type="GO" id="GO:0016192">
    <property type="term" value="P:vesicle-mediated transport"/>
    <property type="evidence" value="ECO:0007669"/>
    <property type="project" value="UniProtKB-KW"/>
</dbReference>
<comment type="subcellular location">
    <subcellularLocation>
        <location evidence="9">Endoplasmic reticulum membrane</location>
        <topology evidence="9">Multi-pass membrane protein</topology>
    </subcellularLocation>
    <subcellularLocation>
        <location evidence="9">Golgi apparatus membrane</location>
        <topology evidence="9">Multi-pass membrane protein</topology>
    </subcellularLocation>
</comment>
<evidence type="ECO:0000256" key="9">
    <source>
        <dbReference type="HAMAP-Rule" id="MF_03113"/>
    </source>
</evidence>
<evidence type="ECO:0000313" key="13">
    <source>
        <dbReference type="Proteomes" id="UP001202479"/>
    </source>
</evidence>
<comment type="similarity">
    <text evidence="1 9">Belongs to the WRB/GET1 family.</text>
</comment>
<dbReference type="InterPro" id="IPR028945">
    <property type="entry name" value="Get1"/>
</dbReference>
<keyword evidence="8 9" id="KW-0472">Membrane</keyword>
<evidence type="ECO:0000256" key="8">
    <source>
        <dbReference type="ARBA" id="ARBA00023136"/>
    </source>
</evidence>
<dbReference type="Pfam" id="PF04420">
    <property type="entry name" value="CHD5"/>
    <property type="match status" value="1"/>
</dbReference>
<dbReference type="GO" id="GO:0000139">
    <property type="term" value="C:Golgi membrane"/>
    <property type="evidence" value="ECO:0007669"/>
    <property type="project" value="UniProtKB-SubCell"/>
</dbReference>
<comment type="caution">
    <text evidence="9">Lacks conserved residue(s) required for the propagation of feature annotation.</text>
</comment>
<reference evidence="12" key="1">
    <citation type="journal article" date="2022" name="DNA Res.">
        <title>Genome analysis of five recently described species of the CUG-Ser clade uncovers Candida theae as a new hybrid lineage with pathogenic potential in the Candida parapsilosis species complex.</title>
        <authorList>
            <person name="Mixao V."/>
            <person name="Del Olmo V."/>
            <person name="Hegedusova E."/>
            <person name="Saus E."/>
            <person name="Pryszcz L."/>
            <person name="Cillingova A."/>
            <person name="Nosek J."/>
            <person name="Gabaldon T."/>
        </authorList>
    </citation>
    <scope>NUCLEOTIDE SEQUENCE</scope>
    <source>
        <strain evidence="12">CBS 10844</strain>
    </source>
</reference>
<feature type="coiled-coil region" evidence="9">
    <location>
        <begin position="80"/>
        <end position="114"/>
    </location>
</feature>
<keyword evidence="9" id="KW-0333">Golgi apparatus</keyword>
<evidence type="ECO:0000256" key="4">
    <source>
        <dbReference type="ARBA" id="ARBA00022824"/>
    </source>
</evidence>
<sequence>MFVLDIDPYTIIASSFLILFFQKLISLIGKARIRNFIWHLYINYLSQSKSIKQYNSVQLEIRQLSRQQKLTSASDEYAKWTKLNRSLDKLKLEAQQLNETISGEKTRVDQLTNLLITLMVTLPIWILRIFCRKVPLFYLRKGILPYYLEWALALPFFKTGTIGLTCWIFVANSVLSNLLVLITFPFEPSVAKPVKPKENIEEKNVEELKERGGGGGGGGEEEEKNKMI</sequence>
<evidence type="ECO:0000256" key="6">
    <source>
        <dbReference type="ARBA" id="ARBA00022989"/>
    </source>
</evidence>
<dbReference type="PANTHER" id="PTHR42650">
    <property type="entry name" value="TAIL-ANCHORED PROTEIN INSERTION RECEPTOR WRB"/>
    <property type="match status" value="1"/>
</dbReference>
<dbReference type="Proteomes" id="UP001202479">
    <property type="component" value="Unassembled WGS sequence"/>
</dbReference>
<comment type="subunit">
    <text evidence="9">Component of the Golgi to ER traffic (GET) complex, which is composed of GET1, GET2 and GET3. Within the complex, GET1 and GET2 form a heterotetramer which is stabilized by phosphatidylinositol binding and which binds to the GET3 homodimer.</text>
</comment>
<feature type="topological domain" description="Lumenal" evidence="9">
    <location>
        <begin position="1"/>
        <end position="11"/>
    </location>
</feature>
<dbReference type="HAMAP" id="MF_03113">
    <property type="entry name" value="Get1"/>
    <property type="match status" value="1"/>
</dbReference>
<evidence type="ECO:0000256" key="10">
    <source>
        <dbReference type="SAM" id="MobiDB-lite"/>
    </source>
</evidence>
<evidence type="ECO:0000256" key="2">
    <source>
        <dbReference type="ARBA" id="ARBA00022448"/>
    </source>
</evidence>
<evidence type="ECO:0000256" key="11">
    <source>
        <dbReference type="SAM" id="Phobius"/>
    </source>
</evidence>
<feature type="topological domain" description="Cytoplasmic" evidence="9">
    <location>
        <begin position="179"/>
        <end position="228"/>
    </location>
</feature>
<protein>
    <recommendedName>
        <fullName evidence="9">Golgi to ER traffic protein 1</fullName>
    </recommendedName>
    <alternativeName>
        <fullName evidence="9">Guided entry of tail-anchored proteins 1</fullName>
    </alternativeName>
</protein>
<keyword evidence="13" id="KW-1185">Reference proteome</keyword>
<proteinExistence type="inferred from homology"/>
<keyword evidence="2 9" id="KW-0813">Transport</keyword>
<name>A0AAI9WVI5_9ASCO</name>
<dbReference type="InterPro" id="IPR027538">
    <property type="entry name" value="Get1_fungi"/>
</dbReference>
<dbReference type="AlphaFoldDB" id="A0AAI9WVI5"/>
<feature type="region of interest" description="Disordered" evidence="10">
    <location>
        <begin position="202"/>
        <end position="228"/>
    </location>
</feature>
<comment type="caution">
    <text evidence="12">The sequence shown here is derived from an EMBL/GenBank/DDBJ whole genome shotgun (WGS) entry which is preliminary data.</text>
</comment>
<dbReference type="PANTHER" id="PTHR42650:SF1">
    <property type="entry name" value="GUIDED ENTRY OF TAIL-ANCHORED PROTEINS FACTOR 1"/>
    <property type="match status" value="1"/>
</dbReference>
<evidence type="ECO:0000256" key="7">
    <source>
        <dbReference type="ARBA" id="ARBA00023054"/>
    </source>
</evidence>
<evidence type="ECO:0000256" key="1">
    <source>
        <dbReference type="ARBA" id="ARBA00010799"/>
    </source>
</evidence>
<keyword evidence="5 9" id="KW-0931">ER-Golgi transport</keyword>
<dbReference type="GO" id="GO:0071816">
    <property type="term" value="P:tail-anchored membrane protein insertion into ER membrane"/>
    <property type="evidence" value="ECO:0007669"/>
    <property type="project" value="InterPro"/>
</dbReference>
<comment type="function">
    <text evidence="9">Required for the post-translational delivery of tail-anchored (TA) proteins to the endoplasmic reticulum. Together with GET2, acts as a membrane receptor for soluble GET3, which recognizes and selectively binds the transmembrane domain of TA proteins in the cytosol. The GET complex cooperates with the HDEL receptor ERD2 to mediate the ATP-dependent retrieval of resident ER proteins that contain a C-terminal H-D-E-L retention signal from the Golgi to the ER.</text>
</comment>
<feature type="transmembrane region" description="Helical" evidence="11">
    <location>
        <begin position="6"/>
        <end position="25"/>
    </location>
</feature>
<evidence type="ECO:0000313" key="12">
    <source>
        <dbReference type="EMBL" id="KAI3402374.2"/>
    </source>
</evidence>
<dbReference type="EMBL" id="JAHUZD010000149">
    <property type="protein sequence ID" value="KAI3402374.2"/>
    <property type="molecule type" value="Genomic_DNA"/>
</dbReference>
<dbReference type="GO" id="GO:0043529">
    <property type="term" value="C:GET complex"/>
    <property type="evidence" value="ECO:0007669"/>
    <property type="project" value="UniProtKB-UniRule"/>
</dbReference>
<keyword evidence="4 9" id="KW-0256">Endoplasmic reticulum</keyword>
<accession>A0AAI9WVI5</accession>
<dbReference type="Gene3D" id="1.10.287.660">
    <property type="entry name" value="Helix hairpin bin"/>
    <property type="match status" value="1"/>
</dbReference>
<evidence type="ECO:0000256" key="5">
    <source>
        <dbReference type="ARBA" id="ARBA00022892"/>
    </source>
</evidence>
<feature type="transmembrane region" description="Helical" evidence="11">
    <location>
        <begin position="111"/>
        <end position="130"/>
    </location>
</feature>